<dbReference type="KEGG" id="sazo:D1868_01130"/>
<feature type="transmembrane region" description="Helical" evidence="1">
    <location>
        <begin position="34"/>
        <end position="58"/>
    </location>
</feature>
<dbReference type="EMBL" id="CP045483">
    <property type="protein sequence ID" value="QGR18734.1"/>
    <property type="molecule type" value="Genomic_DNA"/>
</dbReference>
<keyword evidence="1" id="KW-0812">Transmembrane</keyword>
<keyword evidence="3" id="KW-1185">Reference proteome</keyword>
<keyword evidence="1" id="KW-1133">Transmembrane helix</keyword>
<accession>A0A650CLI0</accession>
<sequence length="72" mass="8214">MNKIIFGLLSLFLTIIDVKIGLYAIKDIYGEKVFSLAISTPFLLLYILSVFFVEYLVVSTLGTKILNFLRHL</sequence>
<name>A0A650CLI0_9CREN</name>
<evidence type="ECO:0000256" key="1">
    <source>
        <dbReference type="SAM" id="Phobius"/>
    </source>
</evidence>
<keyword evidence="1" id="KW-0472">Membrane</keyword>
<protein>
    <submittedName>
        <fullName evidence="2">Uncharacterized protein</fullName>
    </submittedName>
</protein>
<proteinExistence type="predicted"/>
<dbReference type="AlphaFoldDB" id="A0A650CLI0"/>
<organism evidence="2 3">
    <name type="scientific">Stygiolobus azoricus</name>
    <dbReference type="NCBI Taxonomy" id="41675"/>
    <lineage>
        <taxon>Archaea</taxon>
        <taxon>Thermoproteota</taxon>
        <taxon>Thermoprotei</taxon>
        <taxon>Sulfolobales</taxon>
        <taxon>Sulfolobaceae</taxon>
        <taxon>Stygiolobus</taxon>
    </lineage>
</organism>
<evidence type="ECO:0000313" key="3">
    <source>
        <dbReference type="Proteomes" id="UP000423396"/>
    </source>
</evidence>
<reference evidence="2 3" key="1">
    <citation type="submission" date="2019-10" db="EMBL/GenBank/DDBJ databases">
        <title>Genome Sequences from Six Type Strain Members of the Archaeal Family Sulfolobaceae: Acidianus ambivalens, Acidianus infernus, Metallosphaera prunae, Stygiolobus azoricus, Sulfolobus metallicus, and Sulfurisphaera ohwakuensis.</title>
        <authorList>
            <person name="Counts J.A."/>
            <person name="Kelly R.M."/>
        </authorList>
    </citation>
    <scope>NUCLEOTIDE SEQUENCE [LARGE SCALE GENOMIC DNA]</scope>
    <source>
        <strain evidence="2 3">FC6</strain>
    </source>
</reference>
<dbReference type="Proteomes" id="UP000423396">
    <property type="component" value="Chromosome"/>
</dbReference>
<gene>
    <name evidence="2" type="ORF">D1868_01130</name>
</gene>
<evidence type="ECO:0000313" key="2">
    <source>
        <dbReference type="EMBL" id="QGR18734.1"/>
    </source>
</evidence>